<evidence type="ECO:0000256" key="1">
    <source>
        <dbReference type="SAM" id="MobiDB-lite"/>
    </source>
</evidence>
<accession>A0ABD2NTZ3</accession>
<comment type="caution">
    <text evidence="2">The sequence shown here is derived from an EMBL/GenBank/DDBJ whole genome shotgun (WGS) entry which is preliminary data.</text>
</comment>
<keyword evidence="3" id="KW-1185">Reference proteome</keyword>
<evidence type="ECO:0000313" key="2">
    <source>
        <dbReference type="EMBL" id="KAL3282100.1"/>
    </source>
</evidence>
<feature type="region of interest" description="Disordered" evidence="1">
    <location>
        <begin position="45"/>
        <end position="79"/>
    </location>
</feature>
<evidence type="ECO:0000313" key="3">
    <source>
        <dbReference type="Proteomes" id="UP001516400"/>
    </source>
</evidence>
<proteinExistence type="predicted"/>
<dbReference type="Pfam" id="PF13419">
    <property type="entry name" value="HAD_2"/>
    <property type="match status" value="1"/>
</dbReference>
<gene>
    <name evidence="2" type="ORF">HHI36_005298</name>
</gene>
<sequence length="307" mass="34363">MPPKECDPRCTGRCNKNRPPVNVPTINKGCDPRCTGRCSKKNVGTFTPPGGGFSPEQTGKFEEIPVDTPSRTEKENTGDIQSKLKGEITCIIVDLDGVILDIEKVYEWVITDLVLQYRIPKSEAQTIIDLQDEETCRKLCTDYKLSISPQDFMVEFRNISIKHLKNSPLMPGIEKLMEYFTKNGYPVALTSTSTEEAFLHKTHKHAQFFKQFSHIVLGGSDPEVVARKPSPSLYEVCGSRFPSKPDPRTILVLEDAPEGVTAGNKAGMNVVWFPNKYMTKEDGKEAVAILNSINEFNPTMFNMPPMK</sequence>
<dbReference type="InterPro" id="IPR041492">
    <property type="entry name" value="HAD_2"/>
</dbReference>
<reference evidence="2 3" key="1">
    <citation type="journal article" date="2021" name="BMC Biol.">
        <title>Horizontally acquired antibacterial genes associated with adaptive radiation of ladybird beetles.</title>
        <authorList>
            <person name="Li H.S."/>
            <person name="Tang X.F."/>
            <person name="Huang Y.H."/>
            <person name="Xu Z.Y."/>
            <person name="Chen M.L."/>
            <person name="Du X.Y."/>
            <person name="Qiu B.Y."/>
            <person name="Chen P.T."/>
            <person name="Zhang W."/>
            <person name="Slipinski A."/>
            <person name="Escalona H.E."/>
            <person name="Waterhouse R.M."/>
            <person name="Zwick A."/>
            <person name="Pang H."/>
        </authorList>
    </citation>
    <scope>NUCLEOTIDE SEQUENCE [LARGE SCALE GENOMIC DNA]</scope>
    <source>
        <strain evidence="2">SYSU2018</strain>
    </source>
</reference>
<dbReference type="SFLD" id="SFLDS00003">
    <property type="entry name" value="Haloacid_Dehalogenase"/>
    <property type="match status" value="1"/>
</dbReference>
<dbReference type="PANTHER" id="PTHR18901:SF38">
    <property type="entry name" value="PSEUDOURIDINE-5'-PHOSPHATASE"/>
    <property type="match status" value="1"/>
</dbReference>
<dbReference type="PANTHER" id="PTHR18901">
    <property type="entry name" value="2-DEOXYGLUCOSE-6-PHOSPHATE PHOSPHATASE 2"/>
    <property type="match status" value="1"/>
</dbReference>
<feature type="compositionally biased region" description="Basic and acidic residues" evidence="1">
    <location>
        <begin position="70"/>
        <end position="79"/>
    </location>
</feature>
<dbReference type="Gene3D" id="1.10.150.240">
    <property type="entry name" value="Putative phosphatase, domain 2"/>
    <property type="match status" value="1"/>
</dbReference>
<dbReference type="InterPro" id="IPR036412">
    <property type="entry name" value="HAD-like_sf"/>
</dbReference>
<dbReference type="InterPro" id="IPR023214">
    <property type="entry name" value="HAD_sf"/>
</dbReference>
<protein>
    <submittedName>
        <fullName evidence="2">Uncharacterized protein</fullName>
    </submittedName>
</protein>
<dbReference type="AlphaFoldDB" id="A0ABD2NTZ3"/>
<name>A0ABD2NTZ3_9CUCU</name>
<organism evidence="2 3">
    <name type="scientific">Cryptolaemus montrouzieri</name>
    <dbReference type="NCBI Taxonomy" id="559131"/>
    <lineage>
        <taxon>Eukaryota</taxon>
        <taxon>Metazoa</taxon>
        <taxon>Ecdysozoa</taxon>
        <taxon>Arthropoda</taxon>
        <taxon>Hexapoda</taxon>
        <taxon>Insecta</taxon>
        <taxon>Pterygota</taxon>
        <taxon>Neoptera</taxon>
        <taxon>Endopterygota</taxon>
        <taxon>Coleoptera</taxon>
        <taxon>Polyphaga</taxon>
        <taxon>Cucujiformia</taxon>
        <taxon>Coccinelloidea</taxon>
        <taxon>Coccinellidae</taxon>
        <taxon>Scymninae</taxon>
        <taxon>Scymnini</taxon>
        <taxon>Cryptolaemus</taxon>
    </lineage>
</organism>
<dbReference type="SFLD" id="SFLDG01129">
    <property type="entry name" value="C1.5:_HAD__Beta-PGM__Phosphata"/>
    <property type="match status" value="1"/>
</dbReference>
<dbReference type="EMBL" id="JABFTP020000144">
    <property type="protein sequence ID" value="KAL3282100.1"/>
    <property type="molecule type" value="Genomic_DNA"/>
</dbReference>
<dbReference type="InterPro" id="IPR023198">
    <property type="entry name" value="PGP-like_dom2"/>
</dbReference>
<dbReference type="SUPFAM" id="SSF56784">
    <property type="entry name" value="HAD-like"/>
    <property type="match status" value="1"/>
</dbReference>
<dbReference type="Proteomes" id="UP001516400">
    <property type="component" value="Unassembled WGS sequence"/>
</dbReference>
<dbReference type="Gene3D" id="3.40.50.1000">
    <property type="entry name" value="HAD superfamily/HAD-like"/>
    <property type="match status" value="1"/>
</dbReference>